<keyword evidence="10" id="KW-1185">Reference proteome</keyword>
<evidence type="ECO:0000256" key="8">
    <source>
        <dbReference type="SAM" id="Phobius"/>
    </source>
</evidence>
<feature type="transmembrane region" description="Helical" evidence="8">
    <location>
        <begin position="311"/>
        <end position="333"/>
    </location>
</feature>
<dbReference type="AlphaFoldDB" id="A0A0B7MW70"/>
<evidence type="ECO:0000256" key="2">
    <source>
        <dbReference type="ARBA" id="ARBA00022692"/>
    </source>
</evidence>
<evidence type="ECO:0000256" key="1">
    <source>
        <dbReference type="ARBA" id="ARBA00004477"/>
    </source>
</evidence>
<evidence type="ECO:0000256" key="6">
    <source>
        <dbReference type="ARBA" id="ARBA00023136"/>
    </source>
</evidence>
<evidence type="ECO:0000256" key="7">
    <source>
        <dbReference type="SAM" id="MobiDB-lite"/>
    </source>
</evidence>
<protein>
    <recommendedName>
        <fullName evidence="11">Seipin</fullName>
    </recommendedName>
</protein>
<keyword evidence="6 8" id="KW-0472">Membrane</keyword>
<accession>A0A0B7MW70</accession>
<name>A0A0B7MW70_9FUNG</name>
<evidence type="ECO:0000256" key="3">
    <source>
        <dbReference type="ARBA" id="ARBA00022824"/>
    </source>
</evidence>
<dbReference type="GO" id="GO:0006629">
    <property type="term" value="P:lipid metabolic process"/>
    <property type="evidence" value="ECO:0007669"/>
    <property type="project" value="UniProtKB-KW"/>
</dbReference>
<feature type="transmembrane region" description="Helical" evidence="8">
    <location>
        <begin position="98"/>
        <end position="118"/>
    </location>
</feature>
<keyword evidence="2 8" id="KW-0812">Transmembrane</keyword>
<keyword evidence="4 8" id="KW-1133">Transmembrane helix</keyword>
<dbReference type="STRING" id="35722.A0A0B7MW70"/>
<dbReference type="CDD" id="cd23995">
    <property type="entry name" value="Seipin_BSCL2_like"/>
    <property type="match status" value="1"/>
</dbReference>
<dbReference type="GO" id="GO:0005789">
    <property type="term" value="C:endoplasmic reticulum membrane"/>
    <property type="evidence" value="ECO:0007669"/>
    <property type="project" value="UniProtKB-SubCell"/>
</dbReference>
<dbReference type="OrthoDB" id="3990054at2759"/>
<reference evidence="9 10" key="1">
    <citation type="submission" date="2014-09" db="EMBL/GenBank/DDBJ databases">
        <authorList>
            <person name="Ellenberger Sabrina"/>
        </authorList>
    </citation>
    <scope>NUCLEOTIDE SEQUENCE [LARGE SCALE GENOMIC DNA]</scope>
    <source>
        <strain evidence="9 10">CBS 412.66</strain>
    </source>
</reference>
<gene>
    <name evidence="9" type="primary">PARPA_02843.1 scaffold 5421</name>
</gene>
<evidence type="ECO:0000313" key="10">
    <source>
        <dbReference type="Proteomes" id="UP000054107"/>
    </source>
</evidence>
<sequence length="374" mass="42738">MSSAYSDRNDYSEQGLNPDLHVVPPSPQYDSRQQNDENDPLRELIEPEKANAQVEQPPALIEWHHAIVAVDRFVTTLISPFVKVAFASQTQRAVVNSLVVIIVVAWIILTSFTAYLTFYQRYIPKAAHIEPIYFQYADIEQPRGKVYFSGPDLSMPLRYDQAYDVSVQLHVAASDVNFDLGNFMVQVQLLTGNGTVLAESSRPVRRIDSFYDIQTNFSDHMHLTQAILRYQSHAQRILHVMAKALPLLIGWTEESQHINLVLLESYIEKKAAPITQAHVTLSTSKLQVYDAHISVIADFRGLRYYMYHRRISTASAFVVLFTMIEIVCALAAWKMFGKNLWVKLHELFSVDEDNDVASQYNTEEEDEDGYLTEE</sequence>
<evidence type="ECO:0000313" key="9">
    <source>
        <dbReference type="EMBL" id="CEP09357.1"/>
    </source>
</evidence>
<comment type="subcellular location">
    <subcellularLocation>
        <location evidence="1">Endoplasmic reticulum membrane</location>
        <topology evidence="1">Multi-pass membrane protein</topology>
    </subcellularLocation>
</comment>
<dbReference type="EMBL" id="LN721430">
    <property type="protein sequence ID" value="CEP09357.1"/>
    <property type="molecule type" value="Genomic_DNA"/>
</dbReference>
<dbReference type="Pfam" id="PF06775">
    <property type="entry name" value="Seipin"/>
    <property type="match status" value="1"/>
</dbReference>
<dbReference type="InterPro" id="IPR009617">
    <property type="entry name" value="Seipin"/>
</dbReference>
<evidence type="ECO:0000256" key="5">
    <source>
        <dbReference type="ARBA" id="ARBA00023098"/>
    </source>
</evidence>
<feature type="region of interest" description="Disordered" evidence="7">
    <location>
        <begin position="1"/>
        <end position="38"/>
    </location>
</feature>
<keyword evidence="3" id="KW-0256">Endoplasmic reticulum</keyword>
<keyword evidence="5" id="KW-0443">Lipid metabolism</keyword>
<dbReference type="PANTHER" id="PTHR21212:SF0">
    <property type="entry name" value="SEIPIN"/>
    <property type="match status" value="1"/>
</dbReference>
<dbReference type="PANTHER" id="PTHR21212">
    <property type="entry name" value="BERNARDINELLI-SEIP CONGENITAL LIPODYSTROPHY 2 HOMOLOG BSCL2 PROTEIN"/>
    <property type="match status" value="1"/>
</dbReference>
<evidence type="ECO:0008006" key="11">
    <source>
        <dbReference type="Google" id="ProtNLM"/>
    </source>
</evidence>
<organism evidence="9 10">
    <name type="scientific">Parasitella parasitica</name>
    <dbReference type="NCBI Taxonomy" id="35722"/>
    <lineage>
        <taxon>Eukaryota</taxon>
        <taxon>Fungi</taxon>
        <taxon>Fungi incertae sedis</taxon>
        <taxon>Mucoromycota</taxon>
        <taxon>Mucoromycotina</taxon>
        <taxon>Mucoromycetes</taxon>
        <taxon>Mucorales</taxon>
        <taxon>Mucorineae</taxon>
        <taxon>Mucoraceae</taxon>
        <taxon>Parasitella</taxon>
    </lineage>
</organism>
<dbReference type="Proteomes" id="UP000054107">
    <property type="component" value="Unassembled WGS sequence"/>
</dbReference>
<proteinExistence type="predicted"/>
<dbReference type="GO" id="GO:0140042">
    <property type="term" value="P:lipid droplet formation"/>
    <property type="evidence" value="ECO:0007669"/>
    <property type="project" value="UniProtKB-ARBA"/>
</dbReference>
<evidence type="ECO:0000256" key="4">
    <source>
        <dbReference type="ARBA" id="ARBA00022989"/>
    </source>
</evidence>